<keyword evidence="3" id="KW-0156">Chromatin regulator</keyword>
<keyword evidence="4" id="KW-0805">Transcription regulation</keyword>
<feature type="domain" description="Bromo" evidence="10">
    <location>
        <begin position="100"/>
        <end position="162"/>
    </location>
</feature>
<dbReference type="OrthoDB" id="6017at2759"/>
<dbReference type="Pfam" id="PF00439">
    <property type="entry name" value="Bromodomain"/>
    <property type="match status" value="2"/>
</dbReference>
<dbReference type="PRINTS" id="PR00503">
    <property type="entry name" value="BROMODOMAIN"/>
</dbReference>
<feature type="compositionally biased region" description="Low complexity" evidence="9">
    <location>
        <begin position="440"/>
        <end position="452"/>
    </location>
</feature>
<dbReference type="PANTHER" id="PTHR16062:SF19">
    <property type="entry name" value="PROTEIN POLYBROMO-1"/>
    <property type="match status" value="1"/>
</dbReference>
<evidence type="ECO:0000256" key="1">
    <source>
        <dbReference type="ARBA" id="ARBA00004123"/>
    </source>
</evidence>
<dbReference type="EMBL" id="MCGR01000027">
    <property type="protein sequence ID" value="ORY79296.1"/>
    <property type="molecule type" value="Genomic_DNA"/>
</dbReference>
<evidence type="ECO:0000256" key="7">
    <source>
        <dbReference type="ARBA" id="ARBA00023242"/>
    </source>
</evidence>
<dbReference type="Gene3D" id="1.20.920.10">
    <property type="entry name" value="Bromodomain-like"/>
    <property type="match status" value="2"/>
</dbReference>
<dbReference type="InterPro" id="IPR037382">
    <property type="entry name" value="Rsc/polybromo"/>
</dbReference>
<keyword evidence="7" id="KW-0539">Nucleus</keyword>
<evidence type="ECO:0000259" key="10">
    <source>
        <dbReference type="PROSITE" id="PS50014"/>
    </source>
</evidence>
<dbReference type="GO" id="GO:0006338">
    <property type="term" value="P:chromatin remodeling"/>
    <property type="evidence" value="ECO:0007669"/>
    <property type="project" value="InterPro"/>
</dbReference>
<evidence type="ECO:0000256" key="4">
    <source>
        <dbReference type="ARBA" id="ARBA00023015"/>
    </source>
</evidence>
<reference evidence="11 12" key="1">
    <citation type="submission" date="2016-07" db="EMBL/GenBank/DDBJ databases">
        <title>Pervasive Adenine N6-methylation of Active Genes in Fungi.</title>
        <authorList>
            <consortium name="DOE Joint Genome Institute"/>
            <person name="Mondo S.J."/>
            <person name="Dannebaum R.O."/>
            <person name="Kuo R.C."/>
            <person name="Labutti K."/>
            <person name="Haridas S."/>
            <person name="Kuo A."/>
            <person name="Salamov A."/>
            <person name="Ahrendt S.R."/>
            <person name="Lipzen A."/>
            <person name="Sullivan W."/>
            <person name="Andreopoulos W.B."/>
            <person name="Clum A."/>
            <person name="Lindquist E."/>
            <person name="Daum C."/>
            <person name="Ramamoorthy G.K."/>
            <person name="Gryganskyi A."/>
            <person name="Culley D."/>
            <person name="Magnuson J.K."/>
            <person name="James T.Y."/>
            <person name="O'Malley M.A."/>
            <person name="Stajich J.E."/>
            <person name="Spatafora J.W."/>
            <person name="Visel A."/>
            <person name="Grigoriev I.V."/>
        </authorList>
    </citation>
    <scope>NUCLEOTIDE SEQUENCE [LARGE SCALE GENOMIC DNA]</scope>
    <source>
        <strain evidence="11 12">62-1032</strain>
    </source>
</reference>
<evidence type="ECO:0000313" key="11">
    <source>
        <dbReference type="EMBL" id="ORY79296.1"/>
    </source>
</evidence>
<dbReference type="InterPro" id="IPR001487">
    <property type="entry name" value="Bromodomain"/>
</dbReference>
<keyword evidence="5 8" id="KW-0103">Bromodomain</keyword>
<dbReference type="Proteomes" id="UP000193467">
    <property type="component" value="Unassembled WGS sequence"/>
</dbReference>
<feature type="compositionally biased region" description="Pro residues" evidence="9">
    <location>
        <begin position="516"/>
        <end position="526"/>
    </location>
</feature>
<organism evidence="11 12">
    <name type="scientific">Leucosporidium creatinivorum</name>
    <dbReference type="NCBI Taxonomy" id="106004"/>
    <lineage>
        <taxon>Eukaryota</taxon>
        <taxon>Fungi</taxon>
        <taxon>Dikarya</taxon>
        <taxon>Basidiomycota</taxon>
        <taxon>Pucciniomycotina</taxon>
        <taxon>Microbotryomycetes</taxon>
        <taxon>Leucosporidiales</taxon>
        <taxon>Leucosporidium</taxon>
    </lineage>
</organism>
<dbReference type="InterPro" id="IPR036427">
    <property type="entry name" value="Bromodomain-like_sf"/>
</dbReference>
<gene>
    <name evidence="11" type="ORF">BCR35DRAFT_352732</name>
</gene>
<dbReference type="PROSITE" id="PS50014">
    <property type="entry name" value="BROMODOMAIN_2"/>
    <property type="match status" value="2"/>
</dbReference>
<dbReference type="PANTHER" id="PTHR16062">
    <property type="entry name" value="SWI/SNF-RELATED"/>
    <property type="match status" value="1"/>
</dbReference>
<evidence type="ECO:0000256" key="2">
    <source>
        <dbReference type="ARBA" id="ARBA00022737"/>
    </source>
</evidence>
<feature type="compositionally biased region" description="Acidic residues" evidence="9">
    <location>
        <begin position="406"/>
        <end position="423"/>
    </location>
</feature>
<dbReference type="SMART" id="SM00297">
    <property type="entry name" value="BROMO"/>
    <property type="match status" value="2"/>
</dbReference>
<name>A0A1Y2F7I5_9BASI</name>
<feature type="domain" description="Bromo" evidence="10">
    <location>
        <begin position="273"/>
        <end position="343"/>
    </location>
</feature>
<protein>
    <recommendedName>
        <fullName evidence="10">Bromo domain-containing protein</fullName>
    </recommendedName>
</protein>
<evidence type="ECO:0000256" key="3">
    <source>
        <dbReference type="ARBA" id="ARBA00022853"/>
    </source>
</evidence>
<dbReference type="InParanoid" id="A0A1Y2F7I5"/>
<dbReference type="STRING" id="106004.A0A1Y2F7I5"/>
<dbReference type="GO" id="GO:0006368">
    <property type="term" value="P:transcription elongation by RNA polymerase II"/>
    <property type="evidence" value="ECO:0007669"/>
    <property type="project" value="TreeGrafter"/>
</dbReference>
<keyword evidence="12" id="KW-1185">Reference proteome</keyword>
<evidence type="ECO:0000256" key="8">
    <source>
        <dbReference type="PROSITE-ProRule" id="PRU00035"/>
    </source>
</evidence>
<keyword evidence="6" id="KW-0804">Transcription</keyword>
<proteinExistence type="predicted"/>
<dbReference type="FunCoup" id="A0A1Y2F7I5">
    <property type="interactions" value="140"/>
</dbReference>
<dbReference type="CDD" id="cd04369">
    <property type="entry name" value="Bromodomain"/>
    <property type="match status" value="1"/>
</dbReference>
<dbReference type="GO" id="GO:0003682">
    <property type="term" value="F:chromatin binding"/>
    <property type="evidence" value="ECO:0007669"/>
    <property type="project" value="TreeGrafter"/>
</dbReference>
<dbReference type="SUPFAM" id="SSF47370">
    <property type="entry name" value="Bromodomain"/>
    <property type="match status" value="2"/>
</dbReference>
<comment type="subcellular location">
    <subcellularLocation>
        <location evidence="1">Nucleus</location>
    </subcellularLocation>
</comment>
<sequence>MDLAGLKQPRGLDTSLIIPTTSRRRSTHTSPDWGNDNKPLPHTRSGKAGSSEVNPALAVATDPSGFQDVQTKGLILWDKLTSVKDPHSFTDPPRLLHTEFVRLPSKVDFPDYYNLIKKPVAFNDIWTKLERLEYSSIVEVRNDFNQCFVNAKRYNAPGSGIFLDAKKLHKVLKQWYAHITGEAEAPEDDDAPAPMPQPVYVSPPQPLQPLPLVQPPIPVNYVGVETVNAEAGPSTLLALPAAIPGTSFAKRGPTIKPWLTRKLAETTALVDANGRKFSDSFKSLPDKKEWAEYYKVITHPMSFDTVTTKVTKRAYTSVQQFIDDVNLIFANAQFFNEESSRIWTDARVMQIHFAEVMKEVPPTFIPPRKYNTAKRRAEAEALARGEVLPSSSSHKKRKITAAGESEPPEDLEGDGESGDEFEAEGSVPPSQGPTRAPSLAPTTTTNTAAVPQPQQPPPPTNTNPDPFNLPDLIKTEDSAPSDPFAIPGSLPTPSRGTTPNTNYPPTTADLTSNPQQPSPAATPNPHAPAGGGGYSNAPTPVDSPALGLGMGVGVNGGGEPSPPLMTNSGLANLDLGDPKLVARMRMGGVGGEEPSIARFLLQTHPPTSPLTLHNTPLTQHSLSLPPSTLRLDITPIFASPSPSLSSSVKLSVRPAGLVVEPLAELPGPGGVSHRYSVVLRRGLNVVEFVVGEKKEVFRCFVTKG</sequence>
<dbReference type="GO" id="GO:0016586">
    <property type="term" value="C:RSC-type complex"/>
    <property type="evidence" value="ECO:0007669"/>
    <property type="project" value="InterPro"/>
</dbReference>
<accession>A0A1Y2F7I5</accession>
<feature type="region of interest" description="Disordered" evidence="9">
    <location>
        <begin position="381"/>
        <end position="542"/>
    </location>
</feature>
<feature type="compositionally biased region" description="Low complexity" evidence="9">
    <location>
        <begin position="497"/>
        <end position="507"/>
    </location>
</feature>
<dbReference type="PROSITE" id="PS00633">
    <property type="entry name" value="BROMODOMAIN_1"/>
    <property type="match status" value="1"/>
</dbReference>
<evidence type="ECO:0000256" key="5">
    <source>
        <dbReference type="ARBA" id="ARBA00023117"/>
    </source>
</evidence>
<evidence type="ECO:0000256" key="9">
    <source>
        <dbReference type="SAM" id="MobiDB-lite"/>
    </source>
</evidence>
<evidence type="ECO:0000256" key="6">
    <source>
        <dbReference type="ARBA" id="ARBA00023163"/>
    </source>
</evidence>
<comment type="caution">
    <text evidence="11">The sequence shown here is derived from an EMBL/GenBank/DDBJ whole genome shotgun (WGS) entry which is preliminary data.</text>
</comment>
<feature type="region of interest" description="Disordered" evidence="9">
    <location>
        <begin position="1"/>
        <end position="53"/>
    </location>
</feature>
<evidence type="ECO:0000313" key="12">
    <source>
        <dbReference type="Proteomes" id="UP000193467"/>
    </source>
</evidence>
<keyword evidence="2" id="KW-0677">Repeat</keyword>
<dbReference type="InterPro" id="IPR018359">
    <property type="entry name" value="Bromodomain_CS"/>
</dbReference>
<dbReference type="AlphaFoldDB" id="A0A1Y2F7I5"/>